<name>A0A8K0NSJ2_9TREE</name>
<dbReference type="Pfam" id="PF02353">
    <property type="entry name" value="CMAS"/>
    <property type="match status" value="1"/>
</dbReference>
<dbReference type="PANTHER" id="PTHR43832">
    <property type="match status" value="1"/>
</dbReference>
<reference evidence="3" key="1">
    <citation type="submission" date="2020-04" db="EMBL/GenBank/DDBJ databases">
        <title>Analysis of mating type loci in Filobasidium floriforme.</title>
        <authorList>
            <person name="Nowrousian M."/>
        </authorList>
    </citation>
    <scope>NUCLEOTIDE SEQUENCE</scope>
    <source>
        <strain evidence="3">CBS 6242</strain>
    </source>
</reference>
<feature type="compositionally biased region" description="Low complexity" evidence="2">
    <location>
        <begin position="18"/>
        <end position="27"/>
    </location>
</feature>
<sequence length="441" mass="50105">MMTTQHTAYSRLHPQQHPSPLSEPLHLPASRHTTLTMSNPAPVKQKAIFESLTEYGESALDNGWLPDAVLRPVIRKLNRVRLAEIDKGTGAANHAAKMDFIAKLGEPNRPLAEHQAKANEQHYEVPTSFLKLCLGPRMKYSSCYYPSLEDSTRPGGAKDIKYAKESLAEAEEVMLKSYCEKAGLGEQGPGQGEGLSILDLGCGWGSLGLYLAEKYPKASIKMLSNSRTQKVHIDGTCKEKGFGNVEVITGDFTQFDFEEKEQFTHVLSIEMFEHMKGYPHLFAKVATWLKPRGKVFIHVFVHKDTPYEFEDNDGWMSKHFFSGGTMPSLDLFTYFQKDLVLQKSWFIPGNHYAQTLESWLRLQDSNKTEGMRLLEEDAEQKGFGKDEGRKSFYRFRVFFLACAEFFAMDRGETWGLGHYLYVISRRLSDIGWLTAHIVFVF</sequence>
<evidence type="ECO:0000256" key="1">
    <source>
        <dbReference type="ARBA" id="ARBA00010815"/>
    </source>
</evidence>
<dbReference type="CDD" id="cd02440">
    <property type="entry name" value="AdoMet_MTases"/>
    <property type="match status" value="1"/>
</dbReference>
<keyword evidence="4" id="KW-1185">Reference proteome</keyword>
<accession>A0A8K0NSJ2</accession>
<dbReference type="EMBL" id="JABELV010000083">
    <property type="protein sequence ID" value="KAG7531766.1"/>
    <property type="molecule type" value="Genomic_DNA"/>
</dbReference>
<evidence type="ECO:0000313" key="3">
    <source>
        <dbReference type="EMBL" id="KAG7531766.1"/>
    </source>
</evidence>
<feature type="region of interest" description="Disordered" evidence="2">
    <location>
        <begin position="1"/>
        <end position="27"/>
    </location>
</feature>
<evidence type="ECO:0000313" key="4">
    <source>
        <dbReference type="Proteomes" id="UP000812966"/>
    </source>
</evidence>
<comment type="caution">
    <text evidence="3">The sequence shown here is derived from an EMBL/GenBank/DDBJ whole genome shotgun (WGS) entry which is preliminary data.</text>
</comment>
<gene>
    <name evidence="3" type="ORF">FFLO_04135</name>
</gene>
<evidence type="ECO:0000256" key="2">
    <source>
        <dbReference type="SAM" id="MobiDB-lite"/>
    </source>
</evidence>
<dbReference type="PANTHER" id="PTHR43832:SF1">
    <property type="entry name" value="S-ADENOSYL-L-METHIONINE-DEPENDENT METHYLTRANSFERASES SUPERFAMILY PROTEIN"/>
    <property type="match status" value="1"/>
</dbReference>
<comment type="similarity">
    <text evidence="1">Belongs to the CFA/CMAS family.</text>
</comment>
<evidence type="ECO:0008006" key="5">
    <source>
        <dbReference type="Google" id="ProtNLM"/>
    </source>
</evidence>
<dbReference type="SUPFAM" id="SSF53335">
    <property type="entry name" value="S-adenosyl-L-methionine-dependent methyltransferases"/>
    <property type="match status" value="1"/>
</dbReference>
<dbReference type="AlphaFoldDB" id="A0A8K0NSJ2"/>
<dbReference type="FunFam" id="3.40.50.150:FF:000554">
    <property type="entry name" value="Cation-transporting ATPase"/>
    <property type="match status" value="1"/>
</dbReference>
<proteinExistence type="inferred from homology"/>
<dbReference type="Proteomes" id="UP000812966">
    <property type="component" value="Unassembled WGS sequence"/>
</dbReference>
<dbReference type="Gene3D" id="3.40.50.150">
    <property type="entry name" value="Vaccinia Virus protein VP39"/>
    <property type="match status" value="1"/>
</dbReference>
<dbReference type="InterPro" id="IPR029063">
    <property type="entry name" value="SAM-dependent_MTases_sf"/>
</dbReference>
<protein>
    <recommendedName>
        <fullName evidence="5">S-adenosyl-L-methionine-dependent methyltransferase</fullName>
    </recommendedName>
</protein>
<organism evidence="3 4">
    <name type="scientific">Filobasidium floriforme</name>
    <dbReference type="NCBI Taxonomy" id="5210"/>
    <lineage>
        <taxon>Eukaryota</taxon>
        <taxon>Fungi</taxon>
        <taxon>Dikarya</taxon>
        <taxon>Basidiomycota</taxon>
        <taxon>Agaricomycotina</taxon>
        <taxon>Tremellomycetes</taxon>
        <taxon>Filobasidiales</taxon>
        <taxon>Filobasidiaceae</taxon>
        <taxon>Filobasidium</taxon>
    </lineage>
</organism>